<organism evidence="5 6">
    <name type="scientific">Elasticomyces elasticus</name>
    <dbReference type="NCBI Taxonomy" id="574655"/>
    <lineage>
        <taxon>Eukaryota</taxon>
        <taxon>Fungi</taxon>
        <taxon>Dikarya</taxon>
        <taxon>Ascomycota</taxon>
        <taxon>Pezizomycotina</taxon>
        <taxon>Dothideomycetes</taxon>
        <taxon>Dothideomycetidae</taxon>
        <taxon>Mycosphaerellales</taxon>
        <taxon>Teratosphaeriaceae</taxon>
        <taxon>Elasticomyces</taxon>
    </lineage>
</organism>
<reference evidence="5" key="1">
    <citation type="submission" date="2023-08" db="EMBL/GenBank/DDBJ databases">
        <title>Black Yeasts Isolated from many extreme environments.</title>
        <authorList>
            <person name="Coleine C."/>
            <person name="Stajich J.E."/>
            <person name="Selbmann L."/>
        </authorList>
    </citation>
    <scope>NUCLEOTIDE SEQUENCE</scope>
    <source>
        <strain evidence="5">CCFEE 5810</strain>
    </source>
</reference>
<dbReference type="InterPro" id="IPR016024">
    <property type="entry name" value="ARM-type_fold"/>
</dbReference>
<dbReference type="InterPro" id="IPR021133">
    <property type="entry name" value="HEAT_type_2"/>
</dbReference>
<dbReference type="GO" id="GO:0005096">
    <property type="term" value="F:GTPase activator activity"/>
    <property type="evidence" value="ECO:0007669"/>
    <property type="project" value="InterPro"/>
</dbReference>
<sequence>MATEITDGDADLKLVQASASLLSDLESALPKLLWRPSKTEGKHGPVHSRAKRRDHDSIINLIEPFQGEPQLLDARLKHIVPPLVDAYLEYLQRKTVDLASTHPSLDDAICTILYTLCKVRGYKVIVGFFNNEARYLELILKALERTISASTDDESKWQVPYILLLWLSHLLLTPFDLTSISDSHPHETTVLGLPLPIKLPSIATRCIRIGLHYLPVSTKSQDAAAAMLVRLVIRPDMQHMGTGDVLVKHALQVVDGRGDANHTSIYARLGPLRFLAGIAASADLAPLIPDIYRTCEKLSNDGESSLTSNAVAKKLTVKILRNVAILCLRSASVEGPLSRLLETGGVLEEAIDYLLRSLGDRDTPVRYAAAKALSLIVQELDPEMGHEVIQAILDSFKEDLPRHSTTLDFRNADPLKWHGLTLALAHVLFKRTASPEQLPDIINALVAALQFEQRTSTGSSLGTNVRDAANFGIWSFSRRYTTDELLAVRTADILYAKDETSAIQTVATQLILSACLDPAGNIRRGSSAALQELIGRHPNQVFEGISLVQIVEYQAVGLRQRAMVDVTSKAAELHRMYWVALVDGVLGWRGVGSPDVTSRDAAAAALVKLSALNEHISQKGDSVCGKVVESIHHTIKSDAETLHGLLLALALIADRHHSDIDKLWDIVEHLPEWVGGFSLRILRSELSSAAVTLVAALCRRALGATEYAHLARTPFASIEALTERTLFRQENHILGTIPQLVQALLPLKRKAGQALGCIGAQELCNRVTADSAKSTLSGAGRAIALGALAPLYGDGLRGEKAAASVQTLDAMTATPSVDWRVVGVRALQLTVAGSEGQQAEPDLIDAIVVAVHRGLNDYTIDERGDVGSLVRLRAITCASEIMRIFGTQHESEALYTLKADIARLSLEKLDRVRVQAAQCREQFMPFGVHVTDLTSVSTYDYFYAAMSPLRSPARDPLLETAILEGIVSCSGVGAESLLQASRAALVETLSHADDATLSIHLSALAAVLKSMMAEGGNMHAALELLAFLLDMQIPQKLAATDFKWRNLLSTVQRSHHKSNDMPRILAAVCVYRGLADVPSLRGEVMKKLISMLGSNPYPRVRASVAEALFVVTGADVLNIRVWTAPTTQNKDAVLGLLREYVMH</sequence>
<feature type="repeat" description="HEAT" evidence="2">
    <location>
        <begin position="350"/>
        <end position="387"/>
    </location>
</feature>
<evidence type="ECO:0000256" key="2">
    <source>
        <dbReference type="PROSITE-ProRule" id="PRU00103"/>
    </source>
</evidence>
<proteinExistence type="predicted"/>
<dbReference type="GO" id="GO:0007021">
    <property type="term" value="P:tubulin complex assembly"/>
    <property type="evidence" value="ECO:0007669"/>
    <property type="project" value="InterPro"/>
</dbReference>
<dbReference type="InterPro" id="IPR058033">
    <property type="entry name" value="ARM_TBCD_2nd"/>
</dbReference>
<evidence type="ECO:0000313" key="5">
    <source>
        <dbReference type="EMBL" id="KAK5692963.1"/>
    </source>
</evidence>
<dbReference type="Gene3D" id="1.25.10.10">
    <property type="entry name" value="Leucine-rich Repeat Variant"/>
    <property type="match status" value="1"/>
</dbReference>
<dbReference type="EMBL" id="JAVRQU010000018">
    <property type="protein sequence ID" value="KAK5692963.1"/>
    <property type="molecule type" value="Genomic_DNA"/>
</dbReference>
<dbReference type="Pfam" id="PF23579">
    <property type="entry name" value="ARM_TBCD"/>
    <property type="match status" value="1"/>
</dbReference>
<accession>A0AAN7W3L4</accession>
<feature type="domain" description="Tubulin-folding cofactor D ARM repeats" evidence="4">
    <location>
        <begin position="346"/>
        <end position="539"/>
    </location>
</feature>
<dbReference type="Proteomes" id="UP001310594">
    <property type="component" value="Unassembled WGS sequence"/>
</dbReference>
<evidence type="ECO:0000259" key="3">
    <source>
        <dbReference type="Pfam" id="PF12612"/>
    </source>
</evidence>
<name>A0AAN7W3L4_9PEZI</name>
<comment type="caution">
    <text evidence="5">The sequence shown here is derived from an EMBL/GenBank/DDBJ whole genome shotgun (WGS) entry which is preliminary data.</text>
</comment>
<dbReference type="InterPro" id="IPR011989">
    <property type="entry name" value="ARM-like"/>
</dbReference>
<dbReference type="SUPFAM" id="SSF48371">
    <property type="entry name" value="ARM repeat"/>
    <property type="match status" value="1"/>
</dbReference>
<evidence type="ECO:0000313" key="6">
    <source>
        <dbReference type="Proteomes" id="UP001310594"/>
    </source>
</evidence>
<dbReference type="GO" id="GO:0048487">
    <property type="term" value="F:beta-tubulin binding"/>
    <property type="evidence" value="ECO:0007669"/>
    <property type="project" value="InterPro"/>
</dbReference>
<dbReference type="AlphaFoldDB" id="A0AAN7W3L4"/>
<dbReference type="GO" id="GO:0000226">
    <property type="term" value="P:microtubule cytoskeleton organization"/>
    <property type="evidence" value="ECO:0007669"/>
    <property type="project" value="TreeGrafter"/>
</dbReference>
<feature type="domain" description="Tubulin-folding cofactor D C-terminal" evidence="3">
    <location>
        <begin position="899"/>
        <end position="1063"/>
    </location>
</feature>
<dbReference type="PROSITE" id="PS50077">
    <property type="entry name" value="HEAT_REPEAT"/>
    <property type="match status" value="1"/>
</dbReference>
<keyword evidence="1" id="KW-0143">Chaperone</keyword>
<dbReference type="GO" id="GO:0007023">
    <property type="term" value="P:post-chaperonin tubulin folding pathway"/>
    <property type="evidence" value="ECO:0007669"/>
    <property type="project" value="InterPro"/>
</dbReference>
<evidence type="ECO:0008006" key="7">
    <source>
        <dbReference type="Google" id="ProtNLM"/>
    </source>
</evidence>
<dbReference type="Pfam" id="PF12612">
    <property type="entry name" value="TFCD_C"/>
    <property type="match status" value="1"/>
</dbReference>
<evidence type="ECO:0000256" key="1">
    <source>
        <dbReference type="ARBA" id="ARBA00023186"/>
    </source>
</evidence>
<dbReference type="Pfam" id="PF25767">
    <property type="entry name" value="ARM_TBCD_2nd"/>
    <property type="match status" value="1"/>
</dbReference>
<dbReference type="InterPro" id="IPR022577">
    <property type="entry name" value="TBCD_C"/>
</dbReference>
<dbReference type="InterPro" id="IPR033162">
    <property type="entry name" value="TBCD"/>
</dbReference>
<evidence type="ECO:0000259" key="4">
    <source>
        <dbReference type="Pfam" id="PF25767"/>
    </source>
</evidence>
<protein>
    <recommendedName>
        <fullName evidence="7">Tubulin-specific chaperone D C-terminal domain-containing protein</fullName>
    </recommendedName>
</protein>
<dbReference type="PANTHER" id="PTHR12658:SF0">
    <property type="entry name" value="TUBULIN-SPECIFIC CHAPERONE D"/>
    <property type="match status" value="1"/>
</dbReference>
<dbReference type="PANTHER" id="PTHR12658">
    <property type="entry name" value="BETA-TUBULIN COFACTOR D"/>
    <property type="match status" value="1"/>
</dbReference>
<gene>
    <name evidence="5" type="ORF">LTR97_010439</name>
</gene>